<feature type="compositionally biased region" description="Low complexity" evidence="1">
    <location>
        <begin position="153"/>
        <end position="174"/>
    </location>
</feature>
<feature type="region of interest" description="Disordered" evidence="1">
    <location>
        <begin position="1"/>
        <end position="90"/>
    </location>
</feature>
<accession>A0A5N6QFP4</accession>
<protein>
    <submittedName>
        <fullName evidence="2">Uncharacterized protein</fullName>
    </submittedName>
</protein>
<sequence length="183" mass="19304">MPYSHDRNSHISTPIKAQPLAPVLAPSHLTPPDPPLPLNLDSTPPTLLTPPTTPHSIPYPQEKPPFLVTGKVSEDPLPSPATHSKGKESVFSDSLSPLEIAAYSLTQLQHAAPSIGPVQEFLVQPFQGRLQDPFPQSMVFAPDVAAGTAFADSPAHASAGSKPSSPASVAVSASRSRRFTRSP</sequence>
<keyword evidence="3" id="KW-1185">Reference proteome</keyword>
<name>A0A5N6QFP4_9ROSI</name>
<evidence type="ECO:0000256" key="1">
    <source>
        <dbReference type="SAM" id="MobiDB-lite"/>
    </source>
</evidence>
<organism evidence="2 3">
    <name type="scientific">Carpinus fangiana</name>
    <dbReference type="NCBI Taxonomy" id="176857"/>
    <lineage>
        <taxon>Eukaryota</taxon>
        <taxon>Viridiplantae</taxon>
        <taxon>Streptophyta</taxon>
        <taxon>Embryophyta</taxon>
        <taxon>Tracheophyta</taxon>
        <taxon>Spermatophyta</taxon>
        <taxon>Magnoliopsida</taxon>
        <taxon>eudicotyledons</taxon>
        <taxon>Gunneridae</taxon>
        <taxon>Pentapetalae</taxon>
        <taxon>rosids</taxon>
        <taxon>fabids</taxon>
        <taxon>Fagales</taxon>
        <taxon>Betulaceae</taxon>
        <taxon>Carpinus</taxon>
    </lineage>
</organism>
<proteinExistence type="predicted"/>
<feature type="region of interest" description="Disordered" evidence="1">
    <location>
        <begin position="152"/>
        <end position="183"/>
    </location>
</feature>
<dbReference type="Proteomes" id="UP000327013">
    <property type="component" value="Chromosome 1"/>
</dbReference>
<evidence type="ECO:0000313" key="3">
    <source>
        <dbReference type="Proteomes" id="UP000327013"/>
    </source>
</evidence>
<dbReference type="AlphaFoldDB" id="A0A5N6QFP4"/>
<evidence type="ECO:0000313" key="2">
    <source>
        <dbReference type="EMBL" id="KAE7997013.1"/>
    </source>
</evidence>
<reference evidence="2 3" key="1">
    <citation type="submission" date="2019-06" db="EMBL/GenBank/DDBJ databases">
        <title>A chromosomal-level reference genome of Carpinus fangiana (Coryloideae, Betulaceae).</title>
        <authorList>
            <person name="Yang X."/>
            <person name="Wang Z."/>
            <person name="Zhang L."/>
            <person name="Hao G."/>
            <person name="Liu J."/>
            <person name="Yang Y."/>
        </authorList>
    </citation>
    <scope>NUCLEOTIDE SEQUENCE [LARGE SCALE GENOMIC DNA]</scope>
    <source>
        <strain evidence="2">Cfa_2016G</strain>
        <tissue evidence="2">Leaf</tissue>
    </source>
</reference>
<dbReference type="EMBL" id="CM017321">
    <property type="protein sequence ID" value="KAE7997013.1"/>
    <property type="molecule type" value="Genomic_DNA"/>
</dbReference>
<gene>
    <name evidence="2" type="ORF">FH972_001686</name>
</gene>